<protein>
    <submittedName>
        <fullName evidence="1">Uncharacterized protein</fullName>
    </submittedName>
</protein>
<organism evidence="1">
    <name type="scientific">marine sediment metagenome</name>
    <dbReference type="NCBI Taxonomy" id="412755"/>
    <lineage>
        <taxon>unclassified sequences</taxon>
        <taxon>metagenomes</taxon>
        <taxon>ecological metagenomes</taxon>
    </lineage>
</organism>
<evidence type="ECO:0000313" key="1">
    <source>
        <dbReference type="EMBL" id="KKK49727.1"/>
    </source>
</evidence>
<dbReference type="EMBL" id="LAZR01068388">
    <property type="protein sequence ID" value="KKK49727.1"/>
    <property type="molecule type" value="Genomic_DNA"/>
</dbReference>
<dbReference type="AlphaFoldDB" id="A0A0F8VZC2"/>
<feature type="non-terminal residue" evidence="1">
    <location>
        <position position="64"/>
    </location>
</feature>
<accession>A0A0F8VZC2</accession>
<comment type="caution">
    <text evidence="1">The sequence shown here is derived from an EMBL/GenBank/DDBJ whole genome shotgun (WGS) entry which is preliminary data.</text>
</comment>
<name>A0A0F8VZC2_9ZZZZ</name>
<proteinExistence type="predicted"/>
<sequence length="64" mass="7546">MTQANYSYEDPCELEFIVYRSDGISKLGKFSFRGHLKGTNYFFQICSLFTLEMNYLERIEVDAD</sequence>
<gene>
    <name evidence="1" type="ORF">LCGC14_3132120</name>
</gene>
<reference evidence="1" key="1">
    <citation type="journal article" date="2015" name="Nature">
        <title>Complex archaea that bridge the gap between prokaryotes and eukaryotes.</title>
        <authorList>
            <person name="Spang A."/>
            <person name="Saw J.H."/>
            <person name="Jorgensen S.L."/>
            <person name="Zaremba-Niedzwiedzka K."/>
            <person name="Martijn J."/>
            <person name="Lind A.E."/>
            <person name="van Eijk R."/>
            <person name="Schleper C."/>
            <person name="Guy L."/>
            <person name="Ettema T.J."/>
        </authorList>
    </citation>
    <scope>NUCLEOTIDE SEQUENCE</scope>
</reference>